<feature type="domain" description="Cupin type-2" evidence="1">
    <location>
        <begin position="41"/>
        <end position="99"/>
    </location>
</feature>
<evidence type="ECO:0000313" key="3">
    <source>
        <dbReference type="Proteomes" id="UP000192042"/>
    </source>
</evidence>
<dbReference type="SUPFAM" id="SSF51182">
    <property type="entry name" value="RmlC-like cupins"/>
    <property type="match status" value="1"/>
</dbReference>
<dbReference type="EMBL" id="LT828648">
    <property type="protein sequence ID" value="SLM48731.1"/>
    <property type="molecule type" value="Genomic_DNA"/>
</dbReference>
<dbReference type="Gene3D" id="2.60.120.10">
    <property type="entry name" value="Jelly Rolls"/>
    <property type="match status" value="1"/>
</dbReference>
<evidence type="ECO:0000259" key="1">
    <source>
        <dbReference type="Pfam" id="PF07883"/>
    </source>
</evidence>
<name>A0A1W1I736_9BACT</name>
<evidence type="ECO:0000313" key="2">
    <source>
        <dbReference type="EMBL" id="SLM48731.1"/>
    </source>
</evidence>
<reference evidence="2 3" key="1">
    <citation type="submission" date="2017-03" db="EMBL/GenBank/DDBJ databases">
        <authorList>
            <person name="Afonso C.L."/>
            <person name="Miller P.J."/>
            <person name="Scott M.A."/>
            <person name="Spackman E."/>
            <person name="Goraichik I."/>
            <person name="Dimitrov K.M."/>
            <person name="Suarez D.L."/>
            <person name="Swayne D.E."/>
        </authorList>
    </citation>
    <scope>NUCLEOTIDE SEQUENCE [LARGE SCALE GENOMIC DNA]</scope>
    <source>
        <strain evidence="2">Genome sequencing of Nitrospira japonica strain NJ11</strain>
    </source>
</reference>
<dbReference type="InterPro" id="IPR014710">
    <property type="entry name" value="RmlC-like_jellyroll"/>
</dbReference>
<dbReference type="Pfam" id="PF07883">
    <property type="entry name" value="Cupin_2"/>
    <property type="match status" value="1"/>
</dbReference>
<organism evidence="2 3">
    <name type="scientific">Nitrospira japonica</name>
    <dbReference type="NCBI Taxonomy" id="1325564"/>
    <lineage>
        <taxon>Bacteria</taxon>
        <taxon>Pseudomonadati</taxon>
        <taxon>Nitrospirota</taxon>
        <taxon>Nitrospiria</taxon>
        <taxon>Nitrospirales</taxon>
        <taxon>Nitrospiraceae</taxon>
        <taxon>Nitrospira</taxon>
    </lineage>
</organism>
<keyword evidence="3" id="KW-1185">Reference proteome</keyword>
<sequence>MVMDVTTLKNIAGQSELNKRGKVLARIGEANVCVSRFSQHPKWEIHPKGEEVLIGISGELSVVILDPSGPRTIVVKSGDVAVVPENTWHSPVPHGEVSVLSMGDYAGTIVSNNDDPRQ</sequence>
<accession>A0A1W1I736</accession>
<dbReference type="InterPro" id="IPR011051">
    <property type="entry name" value="RmlC_Cupin_sf"/>
</dbReference>
<dbReference type="STRING" id="1325564.NSJP_2564"/>
<dbReference type="Proteomes" id="UP000192042">
    <property type="component" value="Chromosome I"/>
</dbReference>
<dbReference type="KEGG" id="nja:NSJP_2564"/>
<dbReference type="AlphaFoldDB" id="A0A1W1I736"/>
<protein>
    <submittedName>
        <fullName evidence="2">Putative Cupin 2 domain-containing protein</fullName>
    </submittedName>
</protein>
<dbReference type="InterPro" id="IPR013096">
    <property type="entry name" value="Cupin_2"/>
</dbReference>
<gene>
    <name evidence="2" type="ORF">NSJP_2564</name>
</gene>
<proteinExistence type="predicted"/>